<evidence type="ECO:0000256" key="1">
    <source>
        <dbReference type="ARBA" id="ARBA00038069"/>
    </source>
</evidence>
<dbReference type="AlphaFoldDB" id="G8YKD4"/>
<comment type="similarity">
    <text evidence="1">Belongs to the protease inhibitor I9 family.</text>
</comment>
<name>G8YKD4_PICSO</name>
<dbReference type="InterPro" id="IPR010259">
    <property type="entry name" value="S8pro/Inhibitor_I9"/>
</dbReference>
<accession>G8YKD4</accession>
<dbReference type="GO" id="GO:0004866">
    <property type="term" value="F:endopeptidase inhibitor activity"/>
    <property type="evidence" value="ECO:0007669"/>
    <property type="project" value="TreeGrafter"/>
</dbReference>
<dbReference type="InterPro" id="IPR052471">
    <property type="entry name" value="PBI_I9"/>
</dbReference>
<evidence type="ECO:0000259" key="2">
    <source>
        <dbReference type="Pfam" id="PF05922"/>
    </source>
</evidence>
<proteinExistence type="inferred from homology"/>
<dbReference type="FunCoup" id="G8YKD4">
    <property type="interactions" value="287"/>
</dbReference>
<dbReference type="STRING" id="559304.G8YKD4"/>
<dbReference type="Proteomes" id="UP000005222">
    <property type="component" value="Chromosome H"/>
</dbReference>
<protein>
    <submittedName>
        <fullName evidence="3">Piso0_003110 protein</fullName>
    </submittedName>
</protein>
<evidence type="ECO:0000313" key="5">
    <source>
        <dbReference type="Proteomes" id="UP000005222"/>
    </source>
</evidence>
<dbReference type="SUPFAM" id="SSF54897">
    <property type="entry name" value="Protease propeptides/inhibitors"/>
    <property type="match status" value="1"/>
</dbReference>
<feature type="domain" description="Inhibitor I9" evidence="2">
    <location>
        <begin position="6"/>
        <end position="74"/>
    </location>
</feature>
<dbReference type="EMBL" id="FO082052">
    <property type="protein sequence ID" value="CCE80779.1"/>
    <property type="molecule type" value="Genomic_DNA"/>
</dbReference>
<dbReference type="HOGENOM" id="CLU_156026_3_0_1"/>
<dbReference type="Pfam" id="PF05922">
    <property type="entry name" value="Inhibitor_I9"/>
    <property type="match status" value="1"/>
</dbReference>
<dbReference type="EMBL" id="FO082053">
    <property type="protein sequence ID" value="CCE80014.1"/>
    <property type="molecule type" value="Genomic_DNA"/>
</dbReference>
<dbReference type="eggNOG" id="ENOG502SBW1">
    <property type="taxonomic scope" value="Eukaryota"/>
</dbReference>
<sequence>MSDLKSYIITLKEKASDADKLQLKQKISDLGGSIVSEVKLINGYVAKLPSVHFSSIKGHEHVNSIEEDSEVKIQ</sequence>
<dbReference type="Gene3D" id="3.30.70.80">
    <property type="entry name" value="Peptidase S8 propeptide/proteinase inhibitor I9"/>
    <property type="match status" value="1"/>
</dbReference>
<dbReference type="Proteomes" id="UP000005222">
    <property type="component" value="Chromosome G"/>
</dbReference>
<dbReference type="PANTHER" id="PTHR28288:SF2">
    <property type="entry name" value="PROTEASE B INHIBITOR 2"/>
    <property type="match status" value="1"/>
</dbReference>
<dbReference type="OrthoDB" id="5518345at2759"/>
<evidence type="ECO:0000313" key="3">
    <source>
        <dbReference type="EMBL" id="CCE80014.1"/>
    </source>
</evidence>
<reference evidence="5" key="2">
    <citation type="journal article" date="2012" name="G3 (Bethesda)">
        <title>Pichia sorbitophila, an interspecies yeast hybrid reveals early steps of genome resolution following polyploidization.</title>
        <authorList>
            <person name="Leh Louis V."/>
            <person name="Despons L."/>
            <person name="Friedrich A."/>
            <person name="Martin T."/>
            <person name="Durrens P."/>
            <person name="Casaregola S."/>
            <person name="Neuveglise C."/>
            <person name="Fairhead C."/>
            <person name="Marck C."/>
            <person name="Cruz J.A."/>
            <person name="Straub M.L."/>
            <person name="Kugler V."/>
            <person name="Sacerdot C."/>
            <person name="Uzunov Z."/>
            <person name="Thierry A."/>
            <person name="Weiss S."/>
            <person name="Bleykasten C."/>
            <person name="De Montigny J."/>
            <person name="Jacques N."/>
            <person name="Jung P."/>
            <person name="Lemaire M."/>
            <person name="Mallet S."/>
            <person name="Morel G."/>
            <person name="Richard G.F."/>
            <person name="Sarkar A."/>
            <person name="Savel G."/>
            <person name="Schacherer J."/>
            <person name="Seret M.L."/>
            <person name="Talla E."/>
            <person name="Samson G."/>
            <person name="Jubin C."/>
            <person name="Poulain J."/>
            <person name="Vacherie B."/>
            <person name="Barbe V."/>
            <person name="Pelletier E."/>
            <person name="Sherman D.J."/>
            <person name="Westhof E."/>
            <person name="Weissenbach J."/>
            <person name="Baret P.V."/>
            <person name="Wincker P."/>
            <person name="Gaillardin C."/>
            <person name="Dujon B."/>
            <person name="Souciet J.L."/>
        </authorList>
    </citation>
    <scope>NUCLEOTIDE SEQUENCE [LARGE SCALE GENOMIC DNA]</scope>
    <source>
        <strain evidence="5">ATCC MYA-4447 / BCRC 22081 / CBS 7064 / NBRC 10061 / NRRL Y-12695</strain>
    </source>
</reference>
<organism evidence="3 5">
    <name type="scientific">Pichia sorbitophila (strain ATCC MYA-4447 / BCRC 22081 / CBS 7064 / NBRC 10061 / NRRL Y-12695)</name>
    <name type="common">Hybrid yeast</name>
    <dbReference type="NCBI Taxonomy" id="559304"/>
    <lineage>
        <taxon>Eukaryota</taxon>
        <taxon>Fungi</taxon>
        <taxon>Dikarya</taxon>
        <taxon>Ascomycota</taxon>
        <taxon>Saccharomycotina</taxon>
        <taxon>Pichiomycetes</taxon>
        <taxon>Debaryomycetaceae</taxon>
        <taxon>Millerozyma</taxon>
    </lineage>
</organism>
<gene>
    <name evidence="3" type="primary">Piso0_003110</name>
    <name evidence="3" type="ORF">GNLVRS01_PISO0G05110g</name>
    <name evidence="4" type="ORF">GNLVRS01_PISO0H05111g</name>
</gene>
<evidence type="ECO:0000313" key="4">
    <source>
        <dbReference type="EMBL" id="CCE80779.1"/>
    </source>
</evidence>
<dbReference type="PANTHER" id="PTHR28288">
    <property type="entry name" value="PROTEASE B INHIBITOR 2"/>
    <property type="match status" value="1"/>
</dbReference>
<reference evidence="3" key="1">
    <citation type="submission" date="2011-10" db="EMBL/GenBank/DDBJ databases">
        <authorList>
            <person name="Genoscope - CEA"/>
        </authorList>
    </citation>
    <scope>NUCLEOTIDE SEQUENCE</scope>
</reference>
<keyword evidence="5" id="KW-1185">Reference proteome</keyword>
<dbReference type="InParanoid" id="G8YKD4"/>
<dbReference type="GO" id="GO:0042144">
    <property type="term" value="P:vacuole fusion, non-autophagic"/>
    <property type="evidence" value="ECO:0007669"/>
    <property type="project" value="TreeGrafter"/>
</dbReference>
<dbReference type="InterPro" id="IPR037045">
    <property type="entry name" value="S8pro/Inhibitor_I9_sf"/>
</dbReference>